<dbReference type="Gene3D" id="3.20.20.120">
    <property type="entry name" value="Enolase-like C-terminal domain"/>
    <property type="match status" value="1"/>
</dbReference>
<dbReference type="PANTHER" id="PTHR42916">
    <property type="entry name" value="2-SUCCINYL-5-ENOLPYRUVYL-6-HYDROXY-3-CYCLOHEXENE-1-CARBOXYLATE SYNTHASE"/>
    <property type="match status" value="1"/>
</dbReference>
<dbReference type="InterPro" id="IPR029058">
    <property type="entry name" value="AB_hydrolase_fold"/>
</dbReference>
<dbReference type="InterPro" id="IPR036849">
    <property type="entry name" value="Enolase-like_C_sf"/>
</dbReference>
<keyword evidence="9" id="KW-1185">Reference proteome</keyword>
<dbReference type="eggNOG" id="KOG1223">
    <property type="taxonomic scope" value="Eukaryota"/>
</dbReference>
<dbReference type="OMA" id="RHLSWPI"/>
<dbReference type="GO" id="GO:0070205">
    <property type="term" value="F:2-succinyl-6-hydroxy-2,4-cyclohexadiene-1-carboxylate synthase activity"/>
    <property type="evidence" value="ECO:0007669"/>
    <property type="project" value="InterPro"/>
</dbReference>
<keyword evidence="1" id="KW-0474">Menaquinone biosynthesis</keyword>
<dbReference type="NCBIfam" id="TIGR01927">
    <property type="entry name" value="menC_gam_Gplu"/>
    <property type="match status" value="1"/>
</dbReference>
<dbReference type="Pfam" id="PF13378">
    <property type="entry name" value="MR_MLE_C"/>
    <property type="match status" value="1"/>
</dbReference>
<dbReference type="InterPro" id="IPR029017">
    <property type="entry name" value="Enolase-like_N"/>
</dbReference>
<dbReference type="Pfam" id="PF16582">
    <property type="entry name" value="TPP_enzyme_M_2"/>
    <property type="match status" value="1"/>
</dbReference>
<dbReference type="InterPro" id="IPR029065">
    <property type="entry name" value="Enolase_C-like"/>
</dbReference>
<evidence type="ECO:0000256" key="3">
    <source>
        <dbReference type="ARBA" id="ARBA00022723"/>
    </source>
</evidence>
<evidence type="ECO:0000256" key="5">
    <source>
        <dbReference type="ARBA" id="ARBA00023052"/>
    </source>
</evidence>
<keyword evidence="6" id="KW-0464">Manganese</keyword>
<dbReference type="SUPFAM" id="SSF54826">
    <property type="entry name" value="Enolase N-terminal domain-like"/>
    <property type="match status" value="1"/>
</dbReference>
<dbReference type="SFLD" id="SFLDS00001">
    <property type="entry name" value="Enolase"/>
    <property type="match status" value="1"/>
</dbReference>
<evidence type="ECO:0000256" key="4">
    <source>
        <dbReference type="ARBA" id="ARBA00022842"/>
    </source>
</evidence>
<dbReference type="STRING" id="4432.A0A1U8A8L6"/>
<dbReference type="eggNOG" id="KOG2382">
    <property type="taxonomic scope" value="Eukaryota"/>
</dbReference>
<gene>
    <name evidence="10" type="primary">LOC104597836</name>
</gene>
<dbReference type="InterPro" id="IPR029035">
    <property type="entry name" value="DHS-like_NAD/FAD-binding_dom"/>
</dbReference>
<dbReference type="Gene3D" id="3.40.50.1220">
    <property type="entry name" value="TPP-binding domain"/>
    <property type="match status" value="1"/>
</dbReference>
<dbReference type="GO" id="GO:0009234">
    <property type="term" value="P:menaquinone biosynthetic process"/>
    <property type="evidence" value="ECO:0007669"/>
    <property type="project" value="UniProtKB-KW"/>
</dbReference>
<dbReference type="GO" id="GO:0070204">
    <property type="term" value="F:2-succinyl-5-enolpyruvyl-6-hydroxy-3-cyclohexene-1-carboxylic-acid synthase activity"/>
    <property type="evidence" value="ECO:0007669"/>
    <property type="project" value="InterPro"/>
</dbReference>
<dbReference type="NCBIfam" id="TIGR00173">
    <property type="entry name" value="menD"/>
    <property type="match status" value="1"/>
</dbReference>
<dbReference type="GO" id="GO:0009063">
    <property type="term" value="P:amino acid catabolic process"/>
    <property type="evidence" value="ECO:0007669"/>
    <property type="project" value="InterPro"/>
</dbReference>
<dbReference type="Pfam" id="PF02776">
    <property type="entry name" value="TPP_enzyme_N"/>
    <property type="match status" value="1"/>
</dbReference>
<dbReference type="SFLD" id="SFLDG00180">
    <property type="entry name" value="muconate_cycloisomerase"/>
    <property type="match status" value="1"/>
</dbReference>
<dbReference type="OrthoDB" id="8119704at2759"/>
<evidence type="ECO:0000313" key="9">
    <source>
        <dbReference type="Proteomes" id="UP000189703"/>
    </source>
</evidence>
<dbReference type="InterPro" id="IPR032264">
    <property type="entry name" value="MenD_middle"/>
</dbReference>
<dbReference type="Gene3D" id="3.40.50.970">
    <property type="match status" value="2"/>
</dbReference>
<accession>A0A1U8A8L6</accession>
<dbReference type="SFLD" id="SFLDF00009">
    <property type="entry name" value="o-succinylbenzoate_synthase"/>
    <property type="match status" value="1"/>
</dbReference>
<dbReference type="InterPro" id="IPR011766">
    <property type="entry name" value="TPP_enzyme_TPP-bd"/>
</dbReference>
<dbReference type="InterPro" id="IPR000073">
    <property type="entry name" value="AB_hydrolase_1"/>
</dbReference>
<sequence>MFTGERALQINANFHHFQPFYHSLPLKHVSSNFSFRSSQSLRSFHCFRLLHLSHNLIFKAVEAKDSERMEAGYGGFSGTGDCDLPVELCQTRTLPPALTLEHGVIAIKEAIEKLKTNPPCSRSGVLRIQIAVPVSTKALSWLCSQPKSLRVFPQFYLSETKLKKVVVEPVTTEAGCGVSGIGTAVYFTGPCITEIWNSIKRYTSVDSPLIRAYGFIGINYDAESYSLKHESDSFYIFIPEIELSEFASFSILAITLAWNGLLSFPFEKAVQSVEFSIDQIIHHARPSLDSYNKWISLICGKSSFVDSRNSQMVYIGAHSLAGTISGSNHLQLEDCLASSQFYFRLSATIAFTNYMNDASSHLSFSVQDYANINALWASLIIEECTRLGLTYFCIAPGSRSSPLAVAASSHPLTTCISCFDERALAFHAVGFAKSSYKPAAVITSSGTAVSNLLPAVVEASQDSIPLLLLTADRPPELQNAGANQAINQVNHFGSFVRFFFSLPPPTDHIPARMVLTTIDSAVHWATQTPQGPVHINCPFREPLEDSPRDWAQSCLKGLDPWMSRIEPFTQYITMKRNHACNISADLAEVLEVIKCANKGLLIIGAINTEDEMWAALLLAKHLFWPVVPDILSGLRLRELLTSFPEIEKNFLYMDYLDHALLSDPTMAWLQPDVIIQIGSRITSKRIAQMLEICSSCSYIMVDKHPYRHDPSHIVTHRIQSTITEFADSLIGVHLPRKTSKWSMFLQALNKMVAWEISFQICSEYSLTEPHVAQVVTGALSSDAALFVGNSMVIRDVDMYAQGWVNSTSDAASRMPTCNLLCRGIQVGGNRGASGIDGLLSTAIGFAVGCNKRVLCLIGDVSFLHDTNGLALLNQRIRRKPMTIVVVNNHGGAIFRLLPIADRTPPSVLSQYFYTSHNVYISKLCEAHGLKHLHVQTKMELQHALLTVEHAQADCIIEVESCIEDNAIFHSILRNSSRQAADHALRILSRIPDHSSSHLCLGKIHKLEYSSYRIQLSAPPTSIHTTCGSGKFYREGFILTLFLNDGSKGFGEVAPMEIHKENLEDVEEQLRFIAHMIQGAKMSYLLPLLKGFLSSWIWRSLGILPNSIFPSVRCGLEMALLNALAAGQECCLLNLLGCEISSKEDESLKKDGIIRSSSGVQICALLDSSGTPEEVANIAAKLFEEGFTTIKLKVARRANPLEDAAVIREIRQKIGHQVKLRADANRKWTYEQAIQFASYVKCCDLQYIEEPVDSVDDIIKFCEETGLPVALDETIDSMQEDPVDKLSEFVQPCIVAVVIKPNVVGGFENAALIAKWAQKHDKMAVVSCAFESSLSLSAYIQFARYLDQQYVEICKVNNKDPSSRIAHGLGTYQWLKEDITTQKLKICVHPHRNSVEASIEDAAQLLQSFQINHETIQRSYSGEKVRSYYLTVSCQDLSCSLKVRDAGRSLDDKVIIFLHGFLGTGEDWVPIMKALSATARCISIDLPGHGGSLLQIGPHKEAKVEPGISIEVLADVLHNLIQDITPGKVLLVGYSMGARIALYMALRCNKKINGAVIISGSPGLKDVENRRIRTAEDDARVQYLSVHGLPSFLDMWYAGGLWNSLRNHPHFEHIVDHRAQHDDVHSLANVLSSLSIGKQPSLWEDLKQCKRPLLFIVGEKDQKFKEIARQMHNEISHGLGNKDNKHKIIHDIVEVPKCGHAVHVESPLHVISSVRKFLRDLEERES</sequence>
<dbReference type="Gene3D" id="3.40.50.1820">
    <property type="entry name" value="alpha/beta hydrolase"/>
    <property type="match status" value="1"/>
</dbReference>
<evidence type="ECO:0000256" key="7">
    <source>
        <dbReference type="ARBA" id="ARBA00023239"/>
    </source>
</evidence>
<dbReference type="InterPro" id="IPR013342">
    <property type="entry name" value="Mandelate_racemase_C"/>
</dbReference>
<dbReference type="InterPro" id="IPR029061">
    <property type="entry name" value="THDP-binding"/>
</dbReference>
<dbReference type="NCBIfam" id="TIGR03695">
    <property type="entry name" value="menH_SHCHC"/>
    <property type="match status" value="1"/>
</dbReference>
<dbReference type="FunCoup" id="A0A1U8A8L6">
    <property type="interactions" value="1290"/>
</dbReference>
<dbReference type="GO" id="GO:0046872">
    <property type="term" value="F:metal ion binding"/>
    <property type="evidence" value="ECO:0007669"/>
    <property type="project" value="UniProtKB-KW"/>
</dbReference>
<dbReference type="InParanoid" id="A0A1U8A8L6"/>
<evidence type="ECO:0000256" key="2">
    <source>
        <dbReference type="ARBA" id="ARBA00022679"/>
    </source>
</evidence>
<dbReference type="InterPro" id="IPR018110">
    <property type="entry name" value="Mandel_Rmase/mucon_lact_enz_CS"/>
</dbReference>
<protein>
    <submittedName>
        <fullName evidence="10">Protein PHYLLO, chloroplastic isoform X1</fullName>
    </submittedName>
</protein>
<keyword evidence="2" id="KW-0808">Transferase</keyword>
<dbReference type="PROSITE" id="PS00909">
    <property type="entry name" value="MR_MLE_2"/>
    <property type="match status" value="1"/>
</dbReference>
<keyword evidence="5" id="KW-0786">Thiamine pyrophosphate</keyword>
<dbReference type="SUPFAM" id="SSF52467">
    <property type="entry name" value="DHS-like NAD/FAD-binding domain"/>
    <property type="match status" value="1"/>
</dbReference>
<dbReference type="GO" id="GO:0030976">
    <property type="term" value="F:thiamine pyrophosphate binding"/>
    <property type="evidence" value="ECO:0007669"/>
    <property type="project" value="InterPro"/>
</dbReference>
<name>A0A1U8A8L6_NELNU</name>
<dbReference type="RefSeq" id="XP_010257867.1">
    <property type="nucleotide sequence ID" value="XM_010259565.1"/>
</dbReference>
<evidence type="ECO:0000256" key="6">
    <source>
        <dbReference type="ARBA" id="ARBA00023211"/>
    </source>
</evidence>
<dbReference type="Pfam" id="PF02775">
    <property type="entry name" value="TPP_enzyme_C"/>
    <property type="match status" value="1"/>
</dbReference>
<reference evidence="10" key="1">
    <citation type="submission" date="2025-08" db="UniProtKB">
        <authorList>
            <consortium name="RefSeq"/>
        </authorList>
    </citation>
    <scope>IDENTIFICATION</scope>
</reference>
<evidence type="ECO:0000256" key="1">
    <source>
        <dbReference type="ARBA" id="ARBA00022428"/>
    </source>
</evidence>
<dbReference type="PANTHER" id="PTHR42916:SF1">
    <property type="entry name" value="PROTEIN PHYLLO, CHLOROPLASTIC"/>
    <property type="match status" value="1"/>
</dbReference>
<feature type="domain" description="Mandelate racemase/muconate lactonizing enzyme C-terminal" evidence="8">
    <location>
        <begin position="1171"/>
        <end position="1267"/>
    </location>
</feature>
<dbReference type="InterPro" id="IPR022485">
    <property type="entry name" value="SHCHC_synthase_MenH"/>
</dbReference>
<dbReference type="GeneID" id="104597836"/>
<dbReference type="CDD" id="cd02009">
    <property type="entry name" value="TPP_SHCHC_synthase"/>
    <property type="match status" value="1"/>
</dbReference>
<dbReference type="SMART" id="SM00922">
    <property type="entry name" value="MR_MLE"/>
    <property type="match status" value="1"/>
</dbReference>
<dbReference type="Proteomes" id="UP000189703">
    <property type="component" value="Unplaced"/>
</dbReference>
<evidence type="ECO:0000259" key="8">
    <source>
        <dbReference type="SMART" id="SM00922"/>
    </source>
</evidence>
<dbReference type="SUPFAM" id="SSF53474">
    <property type="entry name" value="alpha/beta-Hydrolases"/>
    <property type="match status" value="1"/>
</dbReference>
<dbReference type="InterPro" id="IPR012001">
    <property type="entry name" value="Thiamin_PyroP_enz_TPP-bd_dom"/>
</dbReference>
<dbReference type="CDD" id="cd07037">
    <property type="entry name" value="TPP_PYR_MenD"/>
    <property type="match status" value="1"/>
</dbReference>
<dbReference type="KEGG" id="nnu:104597836"/>
<proteinExistence type="inferred from homology"/>
<dbReference type="SUPFAM" id="SSF52518">
    <property type="entry name" value="Thiamin diphosphate-binding fold (THDP-binding)"/>
    <property type="match status" value="2"/>
</dbReference>
<dbReference type="SUPFAM" id="SSF51604">
    <property type="entry name" value="Enolase C-terminal domain-like"/>
    <property type="match status" value="1"/>
</dbReference>
<organism evidence="9 10">
    <name type="scientific">Nelumbo nucifera</name>
    <name type="common">Sacred lotus</name>
    <dbReference type="NCBI Taxonomy" id="4432"/>
    <lineage>
        <taxon>Eukaryota</taxon>
        <taxon>Viridiplantae</taxon>
        <taxon>Streptophyta</taxon>
        <taxon>Embryophyta</taxon>
        <taxon>Tracheophyta</taxon>
        <taxon>Spermatophyta</taxon>
        <taxon>Magnoliopsida</taxon>
        <taxon>Proteales</taxon>
        <taxon>Nelumbonaceae</taxon>
        <taxon>Nelumbo</taxon>
    </lineage>
</organism>
<dbReference type="Gene3D" id="3.30.390.10">
    <property type="entry name" value="Enolase-like, N-terminal domain"/>
    <property type="match status" value="1"/>
</dbReference>
<keyword evidence="4" id="KW-0460">Magnesium</keyword>
<dbReference type="HAMAP" id="MF_01659">
    <property type="entry name" value="MenD"/>
    <property type="match status" value="1"/>
</dbReference>
<keyword evidence="7" id="KW-0456">Lyase</keyword>
<evidence type="ECO:0000313" key="10">
    <source>
        <dbReference type="RefSeq" id="XP_010257867.1"/>
    </source>
</evidence>
<keyword evidence="3" id="KW-0479">Metal-binding</keyword>
<dbReference type="Pfam" id="PF12697">
    <property type="entry name" value="Abhydrolase_6"/>
    <property type="match status" value="1"/>
</dbReference>
<dbReference type="InterPro" id="IPR004433">
    <property type="entry name" value="MenaQ_synth_MenD"/>
</dbReference>
<dbReference type="HAMAP" id="MF_01660">
    <property type="entry name" value="MenH"/>
    <property type="match status" value="1"/>
</dbReference>